<keyword evidence="3" id="KW-1185">Reference proteome</keyword>
<evidence type="ECO:0000313" key="2">
    <source>
        <dbReference type="EMBL" id="KAF2835386.1"/>
    </source>
</evidence>
<organism evidence="2 3">
    <name type="scientific">Patellaria atrata CBS 101060</name>
    <dbReference type="NCBI Taxonomy" id="1346257"/>
    <lineage>
        <taxon>Eukaryota</taxon>
        <taxon>Fungi</taxon>
        <taxon>Dikarya</taxon>
        <taxon>Ascomycota</taxon>
        <taxon>Pezizomycotina</taxon>
        <taxon>Dothideomycetes</taxon>
        <taxon>Dothideomycetes incertae sedis</taxon>
        <taxon>Patellariales</taxon>
        <taxon>Patellariaceae</taxon>
        <taxon>Patellaria</taxon>
    </lineage>
</organism>
<feature type="compositionally biased region" description="Polar residues" evidence="1">
    <location>
        <begin position="37"/>
        <end position="46"/>
    </location>
</feature>
<accession>A0A9P4S4G8</accession>
<dbReference type="Proteomes" id="UP000799429">
    <property type="component" value="Unassembled WGS sequence"/>
</dbReference>
<feature type="compositionally biased region" description="Polar residues" evidence="1">
    <location>
        <begin position="1"/>
        <end position="24"/>
    </location>
</feature>
<feature type="region of interest" description="Disordered" evidence="1">
    <location>
        <begin position="1"/>
        <end position="84"/>
    </location>
</feature>
<sequence length="160" mass="17317">MYSSNSTSFPTASNTNDSSHTLSLTPFPPPARASSPIPKSSEQPQGSRKCKADSTAPKTARTESSLTLASPLSPSATPAPSPHQTFPLLELYARVCKWLEDVEWDGNSACSGEETEEEHTEGVEEEWGSSAEGGTEDKETKGEEEKVIWTGRRGGRNLRF</sequence>
<protein>
    <submittedName>
        <fullName evidence="2">Uncharacterized protein</fullName>
    </submittedName>
</protein>
<reference evidence="2" key="1">
    <citation type="journal article" date="2020" name="Stud. Mycol.">
        <title>101 Dothideomycetes genomes: a test case for predicting lifestyles and emergence of pathogens.</title>
        <authorList>
            <person name="Haridas S."/>
            <person name="Albert R."/>
            <person name="Binder M."/>
            <person name="Bloem J."/>
            <person name="Labutti K."/>
            <person name="Salamov A."/>
            <person name="Andreopoulos B."/>
            <person name="Baker S."/>
            <person name="Barry K."/>
            <person name="Bills G."/>
            <person name="Bluhm B."/>
            <person name="Cannon C."/>
            <person name="Castanera R."/>
            <person name="Culley D."/>
            <person name="Daum C."/>
            <person name="Ezra D."/>
            <person name="Gonzalez J."/>
            <person name="Henrissat B."/>
            <person name="Kuo A."/>
            <person name="Liang C."/>
            <person name="Lipzen A."/>
            <person name="Lutzoni F."/>
            <person name="Magnuson J."/>
            <person name="Mondo S."/>
            <person name="Nolan M."/>
            <person name="Ohm R."/>
            <person name="Pangilinan J."/>
            <person name="Park H.-J."/>
            <person name="Ramirez L."/>
            <person name="Alfaro M."/>
            <person name="Sun H."/>
            <person name="Tritt A."/>
            <person name="Yoshinaga Y."/>
            <person name="Zwiers L.-H."/>
            <person name="Turgeon B."/>
            <person name="Goodwin S."/>
            <person name="Spatafora J."/>
            <person name="Crous P."/>
            <person name="Grigoriev I."/>
        </authorList>
    </citation>
    <scope>NUCLEOTIDE SEQUENCE</scope>
    <source>
        <strain evidence="2">CBS 101060</strain>
    </source>
</reference>
<name>A0A9P4S4G8_9PEZI</name>
<gene>
    <name evidence="2" type="ORF">M501DRAFT_1060902</name>
</gene>
<dbReference type="EMBL" id="MU006109">
    <property type="protein sequence ID" value="KAF2835386.1"/>
    <property type="molecule type" value="Genomic_DNA"/>
</dbReference>
<dbReference type="AlphaFoldDB" id="A0A9P4S4G8"/>
<feature type="region of interest" description="Disordered" evidence="1">
    <location>
        <begin position="107"/>
        <end position="160"/>
    </location>
</feature>
<proteinExistence type="predicted"/>
<evidence type="ECO:0000256" key="1">
    <source>
        <dbReference type="SAM" id="MobiDB-lite"/>
    </source>
</evidence>
<evidence type="ECO:0000313" key="3">
    <source>
        <dbReference type="Proteomes" id="UP000799429"/>
    </source>
</evidence>
<feature type="compositionally biased region" description="Basic and acidic residues" evidence="1">
    <location>
        <begin position="135"/>
        <end position="147"/>
    </location>
</feature>
<feature type="compositionally biased region" description="Low complexity" evidence="1">
    <location>
        <begin position="64"/>
        <end position="78"/>
    </location>
</feature>
<comment type="caution">
    <text evidence="2">The sequence shown here is derived from an EMBL/GenBank/DDBJ whole genome shotgun (WGS) entry which is preliminary data.</text>
</comment>
<feature type="compositionally biased region" description="Acidic residues" evidence="1">
    <location>
        <begin position="113"/>
        <end position="127"/>
    </location>
</feature>